<accession>A0A1X1TZ19</accession>
<sequence>MLALFVFTSGRIATAAPVVEEDVVASLSTTNPGVPVGVAFGRHAAIYQLARDDPNFASWLAILQRSLSNGTPVRFAYDVVGPRLTLVEPA</sequence>
<reference evidence="1 2" key="1">
    <citation type="submission" date="2016-01" db="EMBL/GenBank/DDBJ databases">
        <title>The new phylogeny of the genus Mycobacterium.</title>
        <authorList>
            <person name="Tarcisio F."/>
            <person name="Conor M."/>
            <person name="Antonella G."/>
            <person name="Elisabetta G."/>
            <person name="Giulia F.S."/>
            <person name="Sara T."/>
            <person name="Anna F."/>
            <person name="Clotilde B."/>
            <person name="Roberto B."/>
            <person name="Veronica D.S."/>
            <person name="Fabio R."/>
            <person name="Monica P."/>
            <person name="Olivier J."/>
            <person name="Enrico T."/>
            <person name="Nicola S."/>
        </authorList>
    </citation>
    <scope>NUCLEOTIDE SEQUENCE [LARGE SCALE GENOMIC DNA]</scope>
    <source>
        <strain evidence="1 2">DSM 44852</strain>
    </source>
</reference>
<keyword evidence="2" id="KW-1185">Reference proteome</keyword>
<dbReference type="Proteomes" id="UP000193010">
    <property type="component" value="Unassembled WGS sequence"/>
</dbReference>
<organism evidence="1 2">
    <name type="scientific">Mycobacterium florentinum</name>
    <dbReference type="NCBI Taxonomy" id="292462"/>
    <lineage>
        <taxon>Bacteria</taxon>
        <taxon>Bacillati</taxon>
        <taxon>Actinomycetota</taxon>
        <taxon>Actinomycetes</taxon>
        <taxon>Mycobacteriales</taxon>
        <taxon>Mycobacteriaceae</taxon>
        <taxon>Mycobacterium</taxon>
        <taxon>Mycobacterium simiae complex</taxon>
    </lineage>
</organism>
<name>A0A1X1TZ19_MYCFL</name>
<evidence type="ECO:0000313" key="2">
    <source>
        <dbReference type="Proteomes" id="UP000193010"/>
    </source>
</evidence>
<dbReference type="STRING" id="292462.AWC05_01750"/>
<proteinExistence type="predicted"/>
<dbReference type="EMBL" id="LQOV01000030">
    <property type="protein sequence ID" value="ORV49649.1"/>
    <property type="molecule type" value="Genomic_DNA"/>
</dbReference>
<evidence type="ECO:0000313" key="1">
    <source>
        <dbReference type="EMBL" id="ORV49649.1"/>
    </source>
</evidence>
<gene>
    <name evidence="1" type="ORF">AWC05_01750</name>
</gene>
<comment type="caution">
    <text evidence="1">The sequence shown here is derived from an EMBL/GenBank/DDBJ whole genome shotgun (WGS) entry which is preliminary data.</text>
</comment>
<dbReference type="AlphaFoldDB" id="A0A1X1TZ19"/>
<protein>
    <submittedName>
        <fullName evidence="1">Uncharacterized protein</fullName>
    </submittedName>
</protein>